<gene>
    <name evidence="1" type="ORF">MRB53_033921</name>
</gene>
<reference evidence="1 2" key="1">
    <citation type="journal article" date="2022" name="Hortic Res">
        <title>A haplotype resolved chromosomal level avocado genome allows analysis of novel avocado genes.</title>
        <authorList>
            <person name="Nath O."/>
            <person name="Fletcher S.J."/>
            <person name="Hayward A."/>
            <person name="Shaw L.M."/>
            <person name="Masouleh A.K."/>
            <person name="Furtado A."/>
            <person name="Henry R.J."/>
            <person name="Mitter N."/>
        </authorList>
    </citation>
    <scope>NUCLEOTIDE SEQUENCE [LARGE SCALE GENOMIC DNA]</scope>
    <source>
        <strain evidence="2">cv. Hass</strain>
    </source>
</reference>
<accession>A0ACC2KVU0</accession>
<keyword evidence="2" id="KW-1185">Reference proteome</keyword>
<name>A0ACC2KVU0_PERAE</name>
<evidence type="ECO:0000313" key="1">
    <source>
        <dbReference type="EMBL" id="KAJ8625391.1"/>
    </source>
</evidence>
<dbReference type="Proteomes" id="UP001234297">
    <property type="component" value="Chromosome 11"/>
</dbReference>
<sequence length="187" mass="21279">MVVIVLSLSRQSFPPAEAIRHSSQIDGDSRFLTQIGQIGQSSAVNYPSRFAFRKSQPFRIADECRRSKMGESSICDPSVVHIAITLDREYLRGLIAIRPRRRRRRRQALEHQPWAANCRRAGILPRELHQVLHGQVLVGRAVFQDFFRVESVLFQHGRDGDGSGEVEEGGVQEEYQELEISPACLER</sequence>
<protein>
    <submittedName>
        <fullName evidence="1">Uncharacterized protein</fullName>
    </submittedName>
</protein>
<evidence type="ECO:0000313" key="2">
    <source>
        <dbReference type="Proteomes" id="UP001234297"/>
    </source>
</evidence>
<proteinExistence type="predicted"/>
<organism evidence="1 2">
    <name type="scientific">Persea americana</name>
    <name type="common">Avocado</name>
    <dbReference type="NCBI Taxonomy" id="3435"/>
    <lineage>
        <taxon>Eukaryota</taxon>
        <taxon>Viridiplantae</taxon>
        <taxon>Streptophyta</taxon>
        <taxon>Embryophyta</taxon>
        <taxon>Tracheophyta</taxon>
        <taxon>Spermatophyta</taxon>
        <taxon>Magnoliopsida</taxon>
        <taxon>Magnoliidae</taxon>
        <taxon>Laurales</taxon>
        <taxon>Lauraceae</taxon>
        <taxon>Persea</taxon>
    </lineage>
</organism>
<comment type="caution">
    <text evidence="1">The sequence shown here is derived from an EMBL/GenBank/DDBJ whole genome shotgun (WGS) entry which is preliminary data.</text>
</comment>
<dbReference type="EMBL" id="CM056819">
    <property type="protein sequence ID" value="KAJ8625391.1"/>
    <property type="molecule type" value="Genomic_DNA"/>
</dbReference>